<evidence type="ECO:0000256" key="1">
    <source>
        <dbReference type="SAM" id="Phobius"/>
    </source>
</evidence>
<accession>A0A1T4M7I6</accession>
<gene>
    <name evidence="2" type="ORF">SAMN02745202_00665</name>
</gene>
<proteinExistence type="predicted"/>
<name>A0A1T4M7I6_9BACT</name>
<sequence length="65" mass="7499">MAIEKTKEFKTLLRDCYMIEAKNAELKNNLAYDTTLSYGINCMYIQGAITLFASNVLRISRLMEK</sequence>
<dbReference type="EMBL" id="FUXK01000005">
    <property type="protein sequence ID" value="SJZ62865.1"/>
    <property type="molecule type" value="Genomic_DNA"/>
</dbReference>
<dbReference type="Proteomes" id="UP000190065">
    <property type="component" value="Unassembled WGS sequence"/>
</dbReference>
<protein>
    <submittedName>
        <fullName evidence="2">Uncharacterized protein</fullName>
    </submittedName>
</protein>
<evidence type="ECO:0000313" key="3">
    <source>
        <dbReference type="Proteomes" id="UP000190065"/>
    </source>
</evidence>
<feature type="transmembrane region" description="Helical" evidence="1">
    <location>
        <begin position="36"/>
        <end position="57"/>
    </location>
</feature>
<reference evidence="2 3" key="1">
    <citation type="submission" date="2017-02" db="EMBL/GenBank/DDBJ databases">
        <authorList>
            <person name="Peterson S.W."/>
        </authorList>
    </citation>
    <scope>NUCLEOTIDE SEQUENCE [LARGE SCALE GENOMIC DNA]</scope>
    <source>
        <strain evidence="2 3">ATCC 43324</strain>
    </source>
</reference>
<organism evidence="2 3">
    <name type="scientific">Segatella oulorum</name>
    <dbReference type="NCBI Taxonomy" id="28136"/>
    <lineage>
        <taxon>Bacteria</taxon>
        <taxon>Pseudomonadati</taxon>
        <taxon>Bacteroidota</taxon>
        <taxon>Bacteroidia</taxon>
        <taxon>Bacteroidales</taxon>
        <taxon>Prevotellaceae</taxon>
        <taxon>Segatella</taxon>
    </lineage>
</organism>
<evidence type="ECO:0000313" key="2">
    <source>
        <dbReference type="EMBL" id="SJZ62865.1"/>
    </source>
</evidence>
<dbReference type="AlphaFoldDB" id="A0A1T4M7I6"/>
<keyword evidence="1" id="KW-0812">Transmembrane</keyword>
<keyword evidence="1" id="KW-1133">Transmembrane helix</keyword>
<keyword evidence="1" id="KW-0472">Membrane</keyword>